<dbReference type="Pfam" id="PF00149">
    <property type="entry name" value="Metallophos"/>
    <property type="match status" value="1"/>
</dbReference>
<dbReference type="PANTHER" id="PTHR37844:SF2">
    <property type="entry name" value="SER_THR PROTEIN PHOSPHATASE SUPERFAMILY (AFU_ORTHOLOGUE AFUA_1G14840)"/>
    <property type="match status" value="1"/>
</dbReference>
<organism evidence="2 3">
    <name type="scientific">Clonostachys rhizophaga</name>
    <dbReference type="NCBI Taxonomy" id="160324"/>
    <lineage>
        <taxon>Eukaryota</taxon>
        <taxon>Fungi</taxon>
        <taxon>Dikarya</taxon>
        <taxon>Ascomycota</taxon>
        <taxon>Pezizomycotina</taxon>
        <taxon>Sordariomycetes</taxon>
        <taxon>Hypocreomycetidae</taxon>
        <taxon>Hypocreales</taxon>
        <taxon>Bionectriaceae</taxon>
        <taxon>Clonostachys</taxon>
    </lineage>
</organism>
<dbReference type="GO" id="GO:0016787">
    <property type="term" value="F:hydrolase activity"/>
    <property type="evidence" value="ECO:0007669"/>
    <property type="project" value="InterPro"/>
</dbReference>
<keyword evidence="3" id="KW-1185">Reference proteome</keyword>
<reference evidence="2" key="1">
    <citation type="submission" date="2021-10" db="EMBL/GenBank/DDBJ databases">
        <authorList>
            <person name="Piombo E."/>
        </authorList>
    </citation>
    <scope>NUCLEOTIDE SEQUENCE</scope>
</reference>
<name>A0A9N9W393_9HYPO</name>
<dbReference type="SUPFAM" id="SSF56300">
    <property type="entry name" value="Metallo-dependent phosphatases"/>
    <property type="match status" value="1"/>
</dbReference>
<dbReference type="Gene3D" id="3.60.21.10">
    <property type="match status" value="1"/>
</dbReference>
<feature type="domain" description="Calcineurin-like phosphoesterase" evidence="1">
    <location>
        <begin position="3"/>
        <end position="226"/>
    </location>
</feature>
<accession>A0A9N9W393</accession>
<dbReference type="PANTHER" id="PTHR37844">
    <property type="entry name" value="SER/THR PROTEIN PHOSPHATASE SUPERFAMILY (AFU_ORTHOLOGUE AFUA_1G14840)"/>
    <property type="match status" value="1"/>
</dbReference>
<dbReference type="EMBL" id="CABFNQ020000763">
    <property type="protein sequence ID" value="CAH0041089.1"/>
    <property type="molecule type" value="Genomic_DNA"/>
</dbReference>
<sequence length="267" mass="30328">MEIQILSDLHLETPRSYDIFEIVPKAPYLALLGDIGNVGSDQGEFLEWITRQLRQFRAVFLVPGNHEAFQTSWPNALAVLGDFERTVQKDDSLGEFVLLDRRAYEIPDSDVVILGCSLFSFIPPESENDISFGLNDFYRTSDWDTTMHNAAHERDLAWLNSKVAKYDASEARIVILSHWSPSVDTRALDPRHLNSPISGAFSTDLSGEACFKSPQVRLWAFGHTHYNCDFMVDRGDQVGPLRIYTNQRGYYFSQAPRFDAESVVQIV</sequence>
<evidence type="ECO:0000313" key="3">
    <source>
        <dbReference type="Proteomes" id="UP000696573"/>
    </source>
</evidence>
<dbReference type="InterPro" id="IPR029052">
    <property type="entry name" value="Metallo-depent_PP-like"/>
</dbReference>
<dbReference type="OrthoDB" id="550558at2759"/>
<dbReference type="AlphaFoldDB" id="A0A9N9W393"/>
<gene>
    <name evidence="2" type="ORF">CRHIZ90672A_00008946</name>
</gene>
<protein>
    <recommendedName>
        <fullName evidence="1">Calcineurin-like phosphoesterase domain-containing protein</fullName>
    </recommendedName>
</protein>
<dbReference type="InterPro" id="IPR004843">
    <property type="entry name" value="Calcineurin-like_PHP"/>
</dbReference>
<proteinExistence type="predicted"/>
<evidence type="ECO:0000259" key="1">
    <source>
        <dbReference type="Pfam" id="PF00149"/>
    </source>
</evidence>
<evidence type="ECO:0000313" key="2">
    <source>
        <dbReference type="EMBL" id="CAH0041089.1"/>
    </source>
</evidence>
<comment type="caution">
    <text evidence="2">The sequence shown here is derived from an EMBL/GenBank/DDBJ whole genome shotgun (WGS) entry which is preliminary data.</text>
</comment>
<dbReference type="Proteomes" id="UP000696573">
    <property type="component" value="Unassembled WGS sequence"/>
</dbReference>